<feature type="compositionally biased region" description="Basic and acidic residues" evidence="3">
    <location>
        <begin position="172"/>
        <end position="191"/>
    </location>
</feature>
<evidence type="ECO:0000256" key="3">
    <source>
        <dbReference type="SAM" id="MobiDB-lite"/>
    </source>
</evidence>
<evidence type="ECO:0000313" key="5">
    <source>
        <dbReference type="Proteomes" id="UP000215902"/>
    </source>
</evidence>
<organism evidence="4 5">
    <name type="scientific">Macrostomum lignano</name>
    <dbReference type="NCBI Taxonomy" id="282301"/>
    <lineage>
        <taxon>Eukaryota</taxon>
        <taxon>Metazoa</taxon>
        <taxon>Spiralia</taxon>
        <taxon>Lophotrochozoa</taxon>
        <taxon>Platyhelminthes</taxon>
        <taxon>Rhabditophora</taxon>
        <taxon>Macrostomorpha</taxon>
        <taxon>Macrostomida</taxon>
        <taxon>Macrostomidae</taxon>
        <taxon>Macrostomum</taxon>
    </lineage>
</organism>
<dbReference type="Gene3D" id="3.40.50.300">
    <property type="entry name" value="P-loop containing nucleotide triphosphate hydrolases"/>
    <property type="match status" value="1"/>
</dbReference>
<dbReference type="EMBL" id="NIVC01000274">
    <property type="protein sequence ID" value="PAA86560.1"/>
    <property type="molecule type" value="Genomic_DNA"/>
</dbReference>
<dbReference type="SMART" id="SM00173">
    <property type="entry name" value="RAS"/>
    <property type="match status" value="1"/>
</dbReference>
<dbReference type="GO" id="GO:0003924">
    <property type="term" value="F:GTPase activity"/>
    <property type="evidence" value="ECO:0007669"/>
    <property type="project" value="InterPro"/>
</dbReference>
<feature type="region of interest" description="Disordered" evidence="3">
    <location>
        <begin position="148"/>
        <end position="191"/>
    </location>
</feature>
<dbReference type="OrthoDB" id="5239715at2759"/>
<dbReference type="SMART" id="SM00175">
    <property type="entry name" value="RAB"/>
    <property type="match status" value="1"/>
</dbReference>
<evidence type="ECO:0000256" key="2">
    <source>
        <dbReference type="ARBA" id="ARBA00022553"/>
    </source>
</evidence>
<feature type="region of interest" description="Disordered" evidence="3">
    <location>
        <begin position="209"/>
        <end position="286"/>
    </location>
</feature>
<dbReference type="PROSITE" id="PS51421">
    <property type="entry name" value="RAS"/>
    <property type="match status" value="1"/>
</dbReference>
<dbReference type="InterPro" id="IPR051641">
    <property type="entry name" value="RGK_GTP-binding_reg"/>
</dbReference>
<reference evidence="4 5" key="1">
    <citation type="submission" date="2017-06" db="EMBL/GenBank/DDBJ databases">
        <title>A platform for efficient transgenesis in Macrostomum lignano, a flatworm model organism for stem cell research.</title>
        <authorList>
            <person name="Berezikov E."/>
        </authorList>
    </citation>
    <scope>NUCLEOTIDE SEQUENCE [LARGE SCALE GENOMIC DNA]</scope>
    <source>
        <strain evidence="4">DV1</strain>
        <tissue evidence="4">Whole organism</tissue>
    </source>
</reference>
<name>A0A267GKK7_9PLAT</name>
<dbReference type="PROSITE" id="PS51419">
    <property type="entry name" value="RAB"/>
    <property type="match status" value="1"/>
</dbReference>
<dbReference type="PANTHER" id="PTHR45775">
    <property type="entry name" value="RAD, GEM/KIR FAMILY MEMBER 2, ISOFORM C"/>
    <property type="match status" value="1"/>
</dbReference>
<evidence type="ECO:0000256" key="1">
    <source>
        <dbReference type="ARBA" id="ARBA00008846"/>
    </source>
</evidence>
<dbReference type="InterPro" id="IPR027417">
    <property type="entry name" value="P-loop_NTPase"/>
</dbReference>
<evidence type="ECO:0000313" key="4">
    <source>
        <dbReference type="EMBL" id="PAA86560.1"/>
    </source>
</evidence>
<sequence length="541" mass="58735">MASPRRSGARRATVHAESRGQLLLAGRGYGDDGSDEFDLYWRLANRPAAAAAATGGLRPAAEERVGEWVQDFQQATASAASAEAAPTAADRKQQLQLQQPQQQLCRHNRSASCRHNRRRSAFPESTASVAANAFATSSAAAAAAAASTAEAPAEESDRPRANSMSGRRLHGSVKERMGGPREGETLELPEPREQLVRVRSFKRTKHGLVNQGDEVRKARSNCSLNNSSAGGSELELRPAQQPQQQPQTAFMEVPAVAIGSGGSDSRLHQQLQQQDRRRSSSAASGGAGSVGNCGCAAEGGAAAPPVSAVPILYTLPSCSPCQSYRVQVMGAPRVGKTTMCEQFMSSENKVLDSTDDDQLDESQEKFVTVLLDSEEYHMTFLDTERADDPKSVIVMDVDAYMIVFAVDSRRSFNFAKQILNELVSEARKSAALIIVANKSDLVRSREVTRDDAKNLAGVYNAKFIEISTALNHNVDELLVSILGQIKTQQRKMEKERSKLISKEKDGRGLRASMRLRSPRTMIGNFIKKHFTSKSCEEGDHS</sequence>
<proteinExistence type="inferred from homology"/>
<dbReference type="InterPro" id="IPR001806">
    <property type="entry name" value="Small_GTPase"/>
</dbReference>
<keyword evidence="5" id="KW-1185">Reference proteome</keyword>
<feature type="region of interest" description="Disordered" evidence="3">
    <location>
        <begin position="77"/>
        <end position="120"/>
    </location>
</feature>
<keyword evidence="2" id="KW-0597">Phosphoprotein</keyword>
<dbReference type="PRINTS" id="PR00449">
    <property type="entry name" value="RASTRNSFRMNG"/>
</dbReference>
<feature type="compositionally biased region" description="Low complexity" evidence="3">
    <location>
        <begin position="77"/>
        <end position="104"/>
    </location>
</feature>
<accession>A0A267GKK7</accession>
<feature type="compositionally biased region" description="Basic residues" evidence="3">
    <location>
        <begin position="106"/>
        <end position="120"/>
    </location>
</feature>
<feature type="compositionally biased region" description="Polar residues" evidence="3">
    <location>
        <begin position="220"/>
        <end position="230"/>
    </location>
</feature>
<dbReference type="PANTHER" id="PTHR45775:SF6">
    <property type="entry name" value="RAD, GEM_KIR FAMILY MEMBER 2, ISOFORM C"/>
    <property type="match status" value="1"/>
</dbReference>
<comment type="similarity">
    <text evidence="1">Belongs to the small GTPase superfamily. RGK family.</text>
</comment>
<dbReference type="Pfam" id="PF00071">
    <property type="entry name" value="Ras"/>
    <property type="match status" value="1"/>
</dbReference>
<gene>
    <name evidence="4" type="ORF">BOX15_Mlig032032g1</name>
</gene>
<comment type="caution">
    <text evidence="4">The sequence shown here is derived from an EMBL/GenBank/DDBJ whole genome shotgun (WGS) entry which is preliminary data.</text>
</comment>
<dbReference type="GO" id="GO:0005246">
    <property type="term" value="F:calcium channel regulator activity"/>
    <property type="evidence" value="ECO:0007669"/>
    <property type="project" value="TreeGrafter"/>
</dbReference>
<dbReference type="Proteomes" id="UP000215902">
    <property type="component" value="Unassembled WGS sequence"/>
</dbReference>
<dbReference type="GO" id="GO:0005525">
    <property type="term" value="F:GTP binding"/>
    <property type="evidence" value="ECO:0007669"/>
    <property type="project" value="InterPro"/>
</dbReference>
<dbReference type="GO" id="GO:0005886">
    <property type="term" value="C:plasma membrane"/>
    <property type="evidence" value="ECO:0007669"/>
    <property type="project" value="TreeGrafter"/>
</dbReference>
<dbReference type="AlphaFoldDB" id="A0A267GKK7"/>
<protein>
    <submittedName>
        <fullName evidence="4">Uncharacterized protein</fullName>
    </submittedName>
</protein>
<dbReference type="SUPFAM" id="SSF52540">
    <property type="entry name" value="P-loop containing nucleoside triphosphate hydrolases"/>
    <property type="match status" value="1"/>
</dbReference>
<dbReference type="STRING" id="282301.A0A267GKK7"/>